<keyword evidence="1" id="KW-0175">Coiled coil</keyword>
<feature type="region of interest" description="Disordered" evidence="2">
    <location>
        <begin position="1910"/>
        <end position="1977"/>
    </location>
</feature>
<dbReference type="SUPFAM" id="SSF58113">
    <property type="entry name" value="Apolipoprotein A-I"/>
    <property type="match status" value="2"/>
</dbReference>
<feature type="compositionally biased region" description="Basic and acidic residues" evidence="2">
    <location>
        <begin position="410"/>
        <end position="449"/>
    </location>
</feature>
<feature type="compositionally biased region" description="Basic and acidic residues" evidence="2">
    <location>
        <begin position="303"/>
        <end position="318"/>
    </location>
</feature>
<feature type="compositionally biased region" description="Basic and acidic residues" evidence="2">
    <location>
        <begin position="459"/>
        <end position="510"/>
    </location>
</feature>
<feature type="compositionally biased region" description="Polar residues" evidence="2">
    <location>
        <begin position="1013"/>
        <end position="1027"/>
    </location>
</feature>
<evidence type="ECO:0000256" key="1">
    <source>
        <dbReference type="SAM" id="Coils"/>
    </source>
</evidence>
<feature type="coiled-coil region" evidence="1">
    <location>
        <begin position="1164"/>
        <end position="1206"/>
    </location>
</feature>
<sequence>MFNGKLEEKMDHETKASEKEVGSRKASIVNDSVTLKNESTIQDTEIQGKRDVKSPQTNGKDEIETTTKLTDTIDTKEDVVTSRKSSLVADKLETTSEIESIATPALDHESDSEKIVNSESKTQILNDVAAAKEPESFEKGKSEDKIDEKHSAQETSIDHKEPHPKSPERRKSIVDKNGEISSFKELSRTSSPIEIVSEKKLSITNLETEASPKDTQKSRSPSPQKIVGDVATSRKSSAGSNKLDSKEDEIELIESFQRKESVPKLESSPIDKERSSPEKEDSSKQSSPGKDDSIESIMSKAPQNEEKKTAHISEKESQNIESNLVAETAARLEIESLHTEKSVSKLESSPIDEDRSGPVKEDSSKLSSPGKDDSIESIMSKTPEKDKEKAVHDSEEESQNIESNLVMEAAVKRGDESKEKEDVVITEQKESSKILESIETRKENEDKSSSPETAVPKESVSEEKEAKSQVGNEDQHIVSESKPVDKKTLEVDEKVEKVHAEKDDDKDEIKISSLEKTLEEKKTHPDDSTGNVAKDKDTVENIQKIDASIQDKNKTEEEPFLPFLSKRASLLGDDSGVSDAKTDLKSKDINLNQEYSHENDKIKDAVIEAISKDDGDKQLMTEKKDADETICEKDKAKDSLEPSKKLPDADDKDKKDEKEEKKEPIQISAQKEQSEADISEKQDNKKEVEGDLDERSHIDHVHEFLTQERMHVDKVFSEAVIKSDKDESQKATIETELEKSPSIEAKQEPTQELIDSNKQASSKDDKDDKGDKIEEEKEEEKEEKGMRETTEKKEQVPPVKETAETVIKTEKIKIDLTDKPEHAESVLLKSTPESPVINIIPSIPALATDIDKMELGRKSPKEREEDVAKIVASVATVLKSDAPLEEFHGKIPLATNTPYGGGYTTELRETHITTCDSPVVESKTLHEEISEPTIQSTRLQDLESSIIVDKKLEEDTINKTDELEDSGTVRRMLVTASSEDGGAEIEICPPGTITFSRSSESSGRSSPENSSRKPSQSSSILDTISDQTTVKELGEAQSKKEAVEETIVKCSAPDLGVSFKDSSATPKLYPNVDLNKEVELLESQIEQPIKQEEKKEEKSEVSEILSEACKEISKDVEDMKETVSDKIGGVFDNIFSSVSKVGEAIGQSISDGAKTVETSIEEGLKKMETGIDEAKHKTEHVESEIIESLAQKKEKAENIVASHLKEFITDVTDAVDKVDETKGSVIEDGKSVLEKISAPLSGVLDDALNKVAESLQSKKDGEEQNTVKAKQEDIKEPDDIKLKESEESNEKISETQKSPQIEDSKDHVEKTTLVENKESIDKISPEKKLSDAVDIPKDSLASIVDTASKHIDAASRVVEDLENGVCYSDATALDEKMDEISKTAVDQTLDKFDQNEKDSKDFFEGIKDDASSLKDSIDEKNSQKVQEVEGIVNGLYEDSKDKVEDDKKLIMEKSSAKIDEIKDDVQSVLESAASTTKDVSDKIESIASDVKKETNAIIDDLKDVEKGLSDNIETQIDSAKTDMGKTLDSEKENVEDSISEIKKSVDSGLAESSQILGKALSSLGTDIEKLSSKSEDAKESGDEKKDSNDVLDEKSEISKITSIVKEEIDSSLKDLIEAGKDISQHESEKVADVAESLKGVKEAVSDSYQSSKETTRKAIDEVGLALSKQSEELVEKGKHELEHKASDIKTEIEGTKKAITEKIDHTTEDLIKAKDTLQSALHDNKESIETSISNIKQEIKSEKDALISTGKEIQSELKHAVDDVFDSGKKLFGGLFGSKKHEKVEKKPNLEEKKKEESKPDDKKPEEKSTDKIYPDLKSETSDMKKEEVEKTTTDENKSLKTLGISVTGDISATCDISKGDVQTHLDVEPSHEKKLSISDVEIFVDDKSKDSFSSKLGLKTANEILGTSEVVHGTGKEEKLSGKDIESTENVTDIAKQSDHDSKEEKHITVVPSSEHSSKEDERSTTPASDIYEFKSQVDPMSMSFYGTLPDEPDTEECIEDVLDKSDVSITHLHDITKAKFDDRVEGSSSGSGDSSTRIPVHDPMTSSFFGELPTSKDTKDPIESWGKPLGLPSPAPPNEKGTPKKERKLPSNVMAKNRINDDRARSESPSKNKKKMNPVYLDLTYVPHHGNSNYAYVDFFKRVRARYYVFSGIEPSRDVYNALLEAKQTWEDKDLEVTIIPTYDTDVLGYWVAENEELLAKYKIDLSPSASRCTINLQDHETSCSAYRLEF</sequence>
<feature type="compositionally biased region" description="Basic and acidic residues" evidence="2">
    <location>
        <begin position="256"/>
        <end position="293"/>
    </location>
</feature>
<dbReference type="InterPro" id="IPR026074">
    <property type="entry name" value="MAP1"/>
</dbReference>
<feature type="compositionally biased region" description="Basic and acidic residues" evidence="2">
    <location>
        <begin position="1"/>
        <end position="23"/>
    </location>
</feature>
<feature type="compositionally biased region" description="Basic and acidic residues" evidence="2">
    <location>
        <begin position="2016"/>
        <end position="2027"/>
    </location>
</feature>
<feature type="compositionally biased region" description="Basic and acidic residues" evidence="2">
    <location>
        <begin position="1269"/>
        <end position="1325"/>
    </location>
</feature>
<protein>
    <recommendedName>
        <fullName evidence="5">Microtubule-associated protein futsch</fullName>
    </recommendedName>
</protein>
<feature type="region of interest" description="Disordered" evidence="2">
    <location>
        <begin position="39"/>
        <end position="65"/>
    </location>
</feature>
<feature type="compositionally biased region" description="Basic and acidic residues" evidence="2">
    <location>
        <begin position="2100"/>
        <end position="2112"/>
    </location>
</feature>
<feature type="compositionally biased region" description="Basic and acidic residues" evidence="2">
    <location>
        <begin position="46"/>
        <end position="65"/>
    </location>
</feature>
<feature type="compositionally biased region" description="Basic and acidic residues" evidence="2">
    <location>
        <begin position="330"/>
        <end position="344"/>
    </location>
</feature>
<feature type="compositionally biased region" description="Basic and acidic residues" evidence="2">
    <location>
        <begin position="382"/>
        <end position="393"/>
    </location>
</feature>
<feature type="region of interest" description="Disordered" evidence="2">
    <location>
        <begin position="94"/>
        <end position="539"/>
    </location>
</feature>
<feature type="compositionally biased region" description="Polar residues" evidence="2">
    <location>
        <begin position="233"/>
        <end position="242"/>
    </location>
</feature>
<feature type="region of interest" description="Disordered" evidence="2">
    <location>
        <begin position="1516"/>
        <end position="1539"/>
    </location>
</feature>
<evidence type="ECO:0000313" key="4">
    <source>
        <dbReference type="Proteomes" id="UP001516400"/>
    </source>
</evidence>
<evidence type="ECO:0000256" key="2">
    <source>
        <dbReference type="SAM" id="MobiDB-lite"/>
    </source>
</evidence>
<feature type="region of interest" description="Disordered" evidence="2">
    <location>
        <begin position="1"/>
        <end position="26"/>
    </location>
</feature>
<feature type="compositionally biased region" description="Basic and acidic residues" evidence="2">
    <location>
        <begin position="672"/>
        <end position="729"/>
    </location>
</feature>
<feature type="compositionally biased region" description="Basic and acidic residues" evidence="2">
    <location>
        <begin position="516"/>
        <end position="539"/>
    </location>
</feature>
<feature type="compositionally biased region" description="Low complexity" evidence="2">
    <location>
        <begin position="996"/>
        <end position="1009"/>
    </location>
</feature>
<feature type="compositionally biased region" description="Basic and acidic residues" evidence="2">
    <location>
        <begin position="1782"/>
        <end position="1835"/>
    </location>
</feature>
<dbReference type="Gene3D" id="1.20.5.1230">
    <property type="entry name" value="Apolipoprotein A-I"/>
    <property type="match status" value="1"/>
</dbReference>
<accession>A0ABD2NPQ8</accession>
<dbReference type="EMBL" id="JABFTP020000124">
    <property type="protein sequence ID" value="KAL3280361.1"/>
    <property type="molecule type" value="Genomic_DNA"/>
</dbReference>
<feature type="region of interest" description="Disordered" evidence="2">
    <location>
        <begin position="1773"/>
        <end position="1835"/>
    </location>
</feature>
<comment type="caution">
    <text evidence="3">The sequence shown here is derived from an EMBL/GenBank/DDBJ whole genome shotgun (WGS) entry which is preliminary data.</text>
</comment>
<dbReference type="PANTHER" id="PTHR13843:SF12">
    <property type="entry name" value="ATPASE F1_V1_A1 COMPLEX ALPHA_BETA SUBUNIT NUCLEOTIDE-BINDING DOMAIN-CONTAINING PROTEIN"/>
    <property type="match status" value="1"/>
</dbReference>
<feature type="compositionally biased region" description="Basic and acidic residues" evidence="2">
    <location>
        <begin position="1519"/>
        <end position="1539"/>
    </location>
</feature>
<feature type="compositionally biased region" description="Basic and acidic residues" evidence="2">
    <location>
        <begin position="761"/>
        <end position="775"/>
    </location>
</feature>
<feature type="compositionally biased region" description="Low complexity" evidence="2">
    <location>
        <begin position="2028"/>
        <end position="2037"/>
    </location>
</feature>
<feature type="region of interest" description="Disordered" evidence="2">
    <location>
        <begin position="2016"/>
        <end position="2117"/>
    </location>
</feature>
<evidence type="ECO:0008006" key="5">
    <source>
        <dbReference type="Google" id="ProtNLM"/>
    </source>
</evidence>
<gene>
    <name evidence="3" type="ORF">HHI36_017850</name>
</gene>
<feature type="region of interest" description="Disordered" evidence="2">
    <location>
        <begin position="611"/>
        <end position="804"/>
    </location>
</feature>
<feature type="region of interest" description="Disordered" evidence="2">
    <location>
        <begin position="1254"/>
        <end position="1325"/>
    </location>
</feature>
<feature type="compositionally biased region" description="Basic and acidic residues" evidence="2">
    <location>
        <begin position="130"/>
        <end position="178"/>
    </location>
</feature>
<feature type="region of interest" description="Disordered" evidence="2">
    <location>
        <begin position="1567"/>
        <end position="1592"/>
    </location>
</feature>
<organism evidence="3 4">
    <name type="scientific">Cryptolaemus montrouzieri</name>
    <dbReference type="NCBI Taxonomy" id="559131"/>
    <lineage>
        <taxon>Eukaryota</taxon>
        <taxon>Metazoa</taxon>
        <taxon>Ecdysozoa</taxon>
        <taxon>Arthropoda</taxon>
        <taxon>Hexapoda</taxon>
        <taxon>Insecta</taxon>
        <taxon>Pterygota</taxon>
        <taxon>Neoptera</taxon>
        <taxon>Endopterygota</taxon>
        <taxon>Coleoptera</taxon>
        <taxon>Polyphaga</taxon>
        <taxon>Cucujiformia</taxon>
        <taxon>Coccinelloidea</taxon>
        <taxon>Coccinellidae</taxon>
        <taxon>Scymninae</taxon>
        <taxon>Scymnini</taxon>
        <taxon>Cryptolaemus</taxon>
    </lineage>
</organism>
<feature type="compositionally biased region" description="Basic and acidic residues" evidence="2">
    <location>
        <begin position="352"/>
        <end position="374"/>
    </location>
</feature>
<feature type="region of interest" description="Disordered" evidence="2">
    <location>
        <begin position="982"/>
        <end position="1027"/>
    </location>
</feature>
<name>A0ABD2NPQ8_9CUCU</name>
<feature type="compositionally biased region" description="Basic and acidic residues" evidence="2">
    <location>
        <begin position="1915"/>
        <end position="1927"/>
    </location>
</feature>
<feature type="compositionally biased region" description="Basic and acidic residues" evidence="2">
    <location>
        <begin position="736"/>
        <end position="749"/>
    </location>
</feature>
<feature type="compositionally biased region" description="Basic and acidic residues" evidence="2">
    <location>
        <begin position="106"/>
        <end position="116"/>
    </location>
</feature>
<dbReference type="Gene3D" id="1.20.120.20">
    <property type="entry name" value="Apolipoprotein"/>
    <property type="match status" value="1"/>
</dbReference>
<reference evidence="3 4" key="1">
    <citation type="journal article" date="2021" name="BMC Biol.">
        <title>Horizontally acquired antibacterial genes associated with adaptive radiation of ladybird beetles.</title>
        <authorList>
            <person name="Li H.S."/>
            <person name="Tang X.F."/>
            <person name="Huang Y.H."/>
            <person name="Xu Z.Y."/>
            <person name="Chen M.L."/>
            <person name="Du X.Y."/>
            <person name="Qiu B.Y."/>
            <person name="Chen P.T."/>
            <person name="Zhang W."/>
            <person name="Slipinski A."/>
            <person name="Escalona H.E."/>
            <person name="Waterhouse R.M."/>
            <person name="Zwick A."/>
            <person name="Pang H."/>
        </authorList>
    </citation>
    <scope>NUCLEOTIDE SEQUENCE [LARGE SCALE GENOMIC DNA]</scope>
    <source>
        <strain evidence="3">SYSU2018</strain>
    </source>
</reference>
<dbReference type="PANTHER" id="PTHR13843">
    <property type="entry name" value="MICROTUBULE-ASSOCIATED PROTEIN"/>
    <property type="match status" value="1"/>
</dbReference>
<keyword evidence="4" id="KW-1185">Reference proteome</keyword>
<feature type="compositionally biased region" description="Basic and acidic residues" evidence="2">
    <location>
        <begin position="782"/>
        <end position="804"/>
    </location>
</feature>
<feature type="compositionally biased region" description="Basic and acidic residues" evidence="2">
    <location>
        <begin position="1937"/>
        <end position="1949"/>
    </location>
</feature>
<evidence type="ECO:0000313" key="3">
    <source>
        <dbReference type="EMBL" id="KAL3280361.1"/>
    </source>
</evidence>
<feature type="compositionally biased region" description="Basic and acidic residues" evidence="2">
    <location>
        <begin position="611"/>
        <end position="664"/>
    </location>
</feature>
<feature type="compositionally biased region" description="Polar residues" evidence="2">
    <location>
        <begin position="750"/>
        <end position="760"/>
    </location>
</feature>
<proteinExistence type="predicted"/>
<dbReference type="Proteomes" id="UP001516400">
    <property type="component" value="Unassembled WGS sequence"/>
</dbReference>